<reference evidence="5 6" key="1">
    <citation type="journal article" date="2024" name="Int. J. Mol. Sci.">
        <title>Exploration of Alicyclobacillus spp. Genome in Search of Antibiotic Resistance.</title>
        <authorList>
            <person name="Bucka-Kolendo J."/>
            <person name="Kiousi D.E."/>
            <person name="Dekowska A."/>
            <person name="Mikolajczuk-Szczyrba A."/>
            <person name="Karadedos D.M."/>
            <person name="Michael P."/>
            <person name="Galanis A."/>
            <person name="Sokolowska B."/>
        </authorList>
    </citation>
    <scope>NUCLEOTIDE SEQUENCE [LARGE SCALE GENOMIC DNA]</scope>
    <source>
        <strain evidence="5 6">KKP 3000</strain>
    </source>
</reference>
<comment type="similarity">
    <text evidence="1">Belongs to the carbohydrate kinase PfkB family.</text>
</comment>
<evidence type="ECO:0000313" key="6">
    <source>
        <dbReference type="Proteomes" id="UP001579974"/>
    </source>
</evidence>
<dbReference type="RefSeq" id="WP_275475063.1">
    <property type="nucleotide sequence ID" value="NZ_CP162940.1"/>
</dbReference>
<protein>
    <submittedName>
        <fullName evidence="5">Sugar kinase</fullName>
    </submittedName>
</protein>
<proteinExistence type="inferred from homology"/>
<dbReference type="SUPFAM" id="SSF53613">
    <property type="entry name" value="Ribokinase-like"/>
    <property type="match status" value="1"/>
</dbReference>
<keyword evidence="3 5" id="KW-0418">Kinase</keyword>
<feature type="domain" description="Carbohydrate kinase PfkB" evidence="4">
    <location>
        <begin position="13"/>
        <end position="308"/>
    </location>
</feature>
<evidence type="ECO:0000256" key="1">
    <source>
        <dbReference type="ARBA" id="ARBA00010688"/>
    </source>
</evidence>
<accession>A0ABV5AIA6</accession>
<evidence type="ECO:0000256" key="3">
    <source>
        <dbReference type="ARBA" id="ARBA00022777"/>
    </source>
</evidence>
<keyword evidence="2" id="KW-0808">Transferase</keyword>
<evidence type="ECO:0000259" key="4">
    <source>
        <dbReference type="Pfam" id="PF00294"/>
    </source>
</evidence>
<keyword evidence="6" id="KW-1185">Reference proteome</keyword>
<dbReference type="InterPro" id="IPR029056">
    <property type="entry name" value="Ribokinase-like"/>
</dbReference>
<dbReference type="GO" id="GO:0016301">
    <property type="term" value="F:kinase activity"/>
    <property type="evidence" value="ECO:0007669"/>
    <property type="project" value="UniProtKB-KW"/>
</dbReference>
<dbReference type="PANTHER" id="PTHR43320">
    <property type="entry name" value="SUGAR KINASE"/>
    <property type="match status" value="1"/>
</dbReference>
<comment type="caution">
    <text evidence="5">The sequence shown here is derived from an EMBL/GenBank/DDBJ whole genome shotgun (WGS) entry which is preliminary data.</text>
</comment>
<gene>
    <name evidence="5" type="ORF">KKP3000_000742</name>
</gene>
<evidence type="ECO:0000313" key="5">
    <source>
        <dbReference type="EMBL" id="MFB5191952.1"/>
    </source>
</evidence>
<dbReference type="PANTHER" id="PTHR43320:SF2">
    <property type="entry name" value="2-DEHYDRO-3-DEOXYGLUCONOKINASE_2-DEHYDRO-3-DEOXYGALACTONOKINASE"/>
    <property type="match status" value="1"/>
</dbReference>
<sequence length="330" mass="35750">MNAVSKPSNATVLTFGDPLIVLVPSARGKLEYVRDFRAYAAGAELNTAIGLARLDIPASYAAAIGDDPFGNLIYRELRAEGVDSRHVAQVPGMQSGIFFKQWSGLEQDPSVFYYRSQSPMALGAWGTESLRDAISAGTWQWVHTTGITFMVGQETGERSLELLKLCHSLSVVTSFDVNVRLKLAGIDKWRAMLRRVLPYVTWFMLGDDEAKRLFETKSVVAIETIAREWGFQGSGVVLKQGADGSCASVGGVTTVVPPRPVKQIVDTVGAGDGYNAGWIAGMVRGWSLARSMELASLVGAYAITDASDYGGYPRWQEVARDLEGGVDVSR</sequence>
<dbReference type="Gene3D" id="3.40.1190.20">
    <property type="match status" value="1"/>
</dbReference>
<dbReference type="Pfam" id="PF00294">
    <property type="entry name" value="PfkB"/>
    <property type="match status" value="1"/>
</dbReference>
<name>A0ABV5AIA6_9BACL</name>
<dbReference type="CDD" id="cd01166">
    <property type="entry name" value="KdgK"/>
    <property type="match status" value="1"/>
</dbReference>
<dbReference type="InterPro" id="IPR052700">
    <property type="entry name" value="Carb_kinase_PfkB-like"/>
</dbReference>
<dbReference type="EMBL" id="JBDXSU010000015">
    <property type="protein sequence ID" value="MFB5191952.1"/>
    <property type="molecule type" value="Genomic_DNA"/>
</dbReference>
<organism evidence="5 6">
    <name type="scientific">Alicyclobacillus fastidiosus</name>
    <dbReference type="NCBI Taxonomy" id="392011"/>
    <lineage>
        <taxon>Bacteria</taxon>
        <taxon>Bacillati</taxon>
        <taxon>Bacillota</taxon>
        <taxon>Bacilli</taxon>
        <taxon>Bacillales</taxon>
        <taxon>Alicyclobacillaceae</taxon>
        <taxon>Alicyclobacillus</taxon>
    </lineage>
</organism>
<evidence type="ECO:0000256" key="2">
    <source>
        <dbReference type="ARBA" id="ARBA00022679"/>
    </source>
</evidence>
<dbReference type="InterPro" id="IPR011611">
    <property type="entry name" value="PfkB_dom"/>
</dbReference>
<dbReference type="Proteomes" id="UP001579974">
    <property type="component" value="Unassembled WGS sequence"/>
</dbReference>